<dbReference type="EMBL" id="UOGB01000329">
    <property type="protein sequence ID" value="VAX25410.1"/>
    <property type="molecule type" value="Genomic_DNA"/>
</dbReference>
<dbReference type="GO" id="GO:0016491">
    <property type="term" value="F:oxidoreductase activity"/>
    <property type="evidence" value="ECO:0007669"/>
    <property type="project" value="InterPro"/>
</dbReference>
<name>A0A3B1CRV2_9ZZZZ</name>
<dbReference type="SUPFAM" id="SSF52833">
    <property type="entry name" value="Thioredoxin-like"/>
    <property type="match status" value="1"/>
</dbReference>
<dbReference type="PANTHER" id="PTHR42852:SF17">
    <property type="entry name" value="THIOREDOXIN-LIKE PROTEIN HI_1115"/>
    <property type="match status" value="1"/>
</dbReference>
<evidence type="ECO:0000259" key="1">
    <source>
        <dbReference type="PROSITE" id="PS51352"/>
    </source>
</evidence>
<dbReference type="PANTHER" id="PTHR42852">
    <property type="entry name" value="THIOL:DISULFIDE INTERCHANGE PROTEIN DSBE"/>
    <property type="match status" value="1"/>
</dbReference>
<feature type="domain" description="Thioredoxin" evidence="1">
    <location>
        <begin position="42"/>
        <end position="183"/>
    </location>
</feature>
<organism evidence="2">
    <name type="scientific">hydrothermal vent metagenome</name>
    <dbReference type="NCBI Taxonomy" id="652676"/>
    <lineage>
        <taxon>unclassified sequences</taxon>
        <taxon>metagenomes</taxon>
        <taxon>ecological metagenomes</taxon>
    </lineage>
</organism>
<dbReference type="CDD" id="cd02966">
    <property type="entry name" value="TlpA_like_family"/>
    <property type="match status" value="1"/>
</dbReference>
<reference evidence="2" key="1">
    <citation type="submission" date="2018-06" db="EMBL/GenBank/DDBJ databases">
        <authorList>
            <person name="Zhirakovskaya E."/>
        </authorList>
    </citation>
    <scope>NUCLEOTIDE SEQUENCE</scope>
</reference>
<dbReference type="InterPro" id="IPR000866">
    <property type="entry name" value="AhpC/TSA"/>
</dbReference>
<accession>A0A3B1CRV2</accession>
<gene>
    <name evidence="2" type="ORF">MNBD_NITROSPINAE03-1044</name>
</gene>
<dbReference type="Pfam" id="PF00578">
    <property type="entry name" value="AhpC-TSA"/>
    <property type="match status" value="1"/>
</dbReference>
<dbReference type="InterPro" id="IPR013766">
    <property type="entry name" value="Thioredoxin_domain"/>
</dbReference>
<dbReference type="InterPro" id="IPR017937">
    <property type="entry name" value="Thioredoxin_CS"/>
</dbReference>
<dbReference type="InterPro" id="IPR036249">
    <property type="entry name" value="Thioredoxin-like_sf"/>
</dbReference>
<proteinExistence type="predicted"/>
<dbReference type="InterPro" id="IPR050553">
    <property type="entry name" value="Thioredoxin_ResA/DsbE_sf"/>
</dbReference>
<dbReference type="Gene3D" id="3.40.30.10">
    <property type="entry name" value="Glutaredoxin"/>
    <property type="match status" value="1"/>
</dbReference>
<protein>
    <recommendedName>
        <fullName evidence="1">Thioredoxin domain-containing protein</fullName>
    </recommendedName>
</protein>
<dbReference type="AlphaFoldDB" id="A0A3B1CRV2"/>
<sequence length="199" mass="22852">MNRTLIKTPAILLAIVLSGYLIGMDHIVAHSKPEDQSAELKSEEKSMAPEFLLPDLSGAEVSLSDYRGKWVFLNFWATWCGPCVMEMPMMDRLNKILEKDNFKMLAINMEDIDPERIRKFVKNLKVDFHILLDRKSEVGNVYGVRSIPMTFMVNPKGEVEAIAEGMREWDDPKMVKYFRNLIKGKSDEKKAEAREAKPL</sequence>
<dbReference type="PROSITE" id="PS51352">
    <property type="entry name" value="THIOREDOXIN_2"/>
    <property type="match status" value="1"/>
</dbReference>
<dbReference type="PROSITE" id="PS00194">
    <property type="entry name" value="THIOREDOXIN_1"/>
    <property type="match status" value="1"/>
</dbReference>
<evidence type="ECO:0000313" key="2">
    <source>
        <dbReference type="EMBL" id="VAX25410.1"/>
    </source>
</evidence>
<dbReference type="GO" id="GO:0016209">
    <property type="term" value="F:antioxidant activity"/>
    <property type="evidence" value="ECO:0007669"/>
    <property type="project" value="InterPro"/>
</dbReference>